<feature type="transmembrane region" description="Helical" evidence="5">
    <location>
        <begin position="48"/>
        <end position="68"/>
    </location>
</feature>
<dbReference type="Pfam" id="PF04479">
    <property type="entry name" value="RTA1"/>
    <property type="match status" value="1"/>
</dbReference>
<reference evidence="6" key="1">
    <citation type="journal article" date="2023" name="Mol. Phylogenet. Evol.">
        <title>Genome-scale phylogeny and comparative genomics of the fungal order Sordariales.</title>
        <authorList>
            <person name="Hensen N."/>
            <person name="Bonometti L."/>
            <person name="Westerberg I."/>
            <person name="Brannstrom I.O."/>
            <person name="Guillou S."/>
            <person name="Cros-Aarteil S."/>
            <person name="Calhoun S."/>
            <person name="Haridas S."/>
            <person name="Kuo A."/>
            <person name="Mondo S."/>
            <person name="Pangilinan J."/>
            <person name="Riley R."/>
            <person name="LaButti K."/>
            <person name="Andreopoulos B."/>
            <person name="Lipzen A."/>
            <person name="Chen C."/>
            <person name="Yan M."/>
            <person name="Daum C."/>
            <person name="Ng V."/>
            <person name="Clum A."/>
            <person name="Steindorff A."/>
            <person name="Ohm R.A."/>
            <person name="Martin F."/>
            <person name="Silar P."/>
            <person name="Natvig D.O."/>
            <person name="Lalanne C."/>
            <person name="Gautier V."/>
            <person name="Ament-Velasquez S.L."/>
            <person name="Kruys A."/>
            <person name="Hutchinson M.I."/>
            <person name="Powell A.J."/>
            <person name="Barry K."/>
            <person name="Miller A.N."/>
            <person name="Grigoriev I.V."/>
            <person name="Debuchy R."/>
            <person name="Gladieux P."/>
            <person name="Hiltunen Thoren M."/>
            <person name="Johannesson H."/>
        </authorList>
    </citation>
    <scope>NUCLEOTIDE SEQUENCE</scope>
    <source>
        <strain evidence="6">SMH4131-1</strain>
    </source>
</reference>
<dbReference type="PANTHER" id="PTHR31465">
    <property type="entry name" value="PROTEIN RTA1-RELATED"/>
    <property type="match status" value="1"/>
</dbReference>
<sequence>MDDTINPSPTTYPLPIPPPYTIFFGPNANCTLALCAPDYSVYGYQPSLAANAAFMALYALAAGVHLYLGVRWRTWFFAAAMVAGALNAIVGYAGRVMLHYNPWSFAGFLVQIICVGSAPVYFTASIYVTLSFAIKYLSPSLSRFNPDLFFWIFIPTDMLCLVLQAAGGALSTVSSGESNVGVDLTLAGLSLQVIFMGVFAAFFADYLVRYFRSDVYRHQQQQESQDSLTDGSGRFGFRPKLFLNFMALAYLIILARCAYRVAELRGGYSGRIFKDEGLFIGLEGVLILLSVVCLMIGHPGFALKPRFSNTLGTLQGDAIGNSATQSVEKKAWHAG</sequence>
<evidence type="ECO:0000313" key="7">
    <source>
        <dbReference type="Proteomes" id="UP001286456"/>
    </source>
</evidence>
<accession>A0AAE0IDS3</accession>
<name>A0AAE0IDS3_9PEZI</name>
<dbReference type="Proteomes" id="UP001286456">
    <property type="component" value="Unassembled WGS sequence"/>
</dbReference>
<dbReference type="GO" id="GO:0000324">
    <property type="term" value="C:fungal-type vacuole"/>
    <property type="evidence" value="ECO:0007669"/>
    <property type="project" value="TreeGrafter"/>
</dbReference>
<feature type="transmembrane region" description="Helical" evidence="5">
    <location>
        <begin position="186"/>
        <end position="208"/>
    </location>
</feature>
<dbReference type="InterPro" id="IPR007568">
    <property type="entry name" value="RTA1"/>
</dbReference>
<proteinExistence type="predicted"/>
<dbReference type="PANTHER" id="PTHR31465:SF9">
    <property type="entry name" value="SPHINGOID LONG-CHAIN BASE TRANSPORTER RSB1"/>
    <property type="match status" value="1"/>
</dbReference>
<comment type="subcellular location">
    <subcellularLocation>
        <location evidence="1">Membrane</location>
        <topology evidence="1">Multi-pass membrane protein</topology>
    </subcellularLocation>
</comment>
<feature type="transmembrane region" description="Helical" evidence="5">
    <location>
        <begin position="105"/>
        <end position="128"/>
    </location>
</feature>
<feature type="transmembrane region" description="Helical" evidence="5">
    <location>
        <begin position="148"/>
        <end position="166"/>
    </location>
</feature>
<evidence type="ECO:0000256" key="2">
    <source>
        <dbReference type="ARBA" id="ARBA00022692"/>
    </source>
</evidence>
<evidence type="ECO:0000313" key="6">
    <source>
        <dbReference type="EMBL" id="KAK3323323.1"/>
    </source>
</evidence>
<organism evidence="6 7">
    <name type="scientific">Cercophora scortea</name>
    <dbReference type="NCBI Taxonomy" id="314031"/>
    <lineage>
        <taxon>Eukaryota</taxon>
        <taxon>Fungi</taxon>
        <taxon>Dikarya</taxon>
        <taxon>Ascomycota</taxon>
        <taxon>Pezizomycotina</taxon>
        <taxon>Sordariomycetes</taxon>
        <taxon>Sordariomycetidae</taxon>
        <taxon>Sordariales</taxon>
        <taxon>Lasiosphaeriaceae</taxon>
        <taxon>Cercophora</taxon>
    </lineage>
</organism>
<keyword evidence="7" id="KW-1185">Reference proteome</keyword>
<evidence type="ECO:0000256" key="4">
    <source>
        <dbReference type="ARBA" id="ARBA00023136"/>
    </source>
</evidence>
<reference evidence="6" key="2">
    <citation type="submission" date="2023-06" db="EMBL/GenBank/DDBJ databases">
        <authorList>
            <consortium name="Lawrence Berkeley National Laboratory"/>
            <person name="Haridas S."/>
            <person name="Hensen N."/>
            <person name="Bonometti L."/>
            <person name="Westerberg I."/>
            <person name="Brannstrom I.O."/>
            <person name="Guillou S."/>
            <person name="Cros-Aarteil S."/>
            <person name="Calhoun S."/>
            <person name="Kuo A."/>
            <person name="Mondo S."/>
            <person name="Pangilinan J."/>
            <person name="Riley R."/>
            <person name="Labutti K."/>
            <person name="Andreopoulos B."/>
            <person name="Lipzen A."/>
            <person name="Chen C."/>
            <person name="Yanf M."/>
            <person name="Daum C."/>
            <person name="Ng V."/>
            <person name="Clum A."/>
            <person name="Steindorff A."/>
            <person name="Ohm R."/>
            <person name="Martin F."/>
            <person name="Silar P."/>
            <person name="Natvig D."/>
            <person name="Lalanne C."/>
            <person name="Gautier V."/>
            <person name="Ament-Velasquez S.L."/>
            <person name="Kruys A."/>
            <person name="Hutchinson M.I."/>
            <person name="Powell A.J."/>
            <person name="Barry K."/>
            <person name="Miller A.N."/>
            <person name="Grigoriev I.V."/>
            <person name="Debuchy R."/>
            <person name="Gladieux P."/>
            <person name="Thoren M.H."/>
            <person name="Johannesson H."/>
        </authorList>
    </citation>
    <scope>NUCLEOTIDE SEQUENCE</scope>
    <source>
        <strain evidence="6">SMH4131-1</strain>
    </source>
</reference>
<feature type="transmembrane region" description="Helical" evidence="5">
    <location>
        <begin position="277"/>
        <end position="297"/>
    </location>
</feature>
<dbReference type="GO" id="GO:0005886">
    <property type="term" value="C:plasma membrane"/>
    <property type="evidence" value="ECO:0007669"/>
    <property type="project" value="TreeGrafter"/>
</dbReference>
<feature type="transmembrane region" description="Helical" evidence="5">
    <location>
        <begin position="75"/>
        <end position="93"/>
    </location>
</feature>
<protein>
    <submittedName>
        <fullName evidence="6">Parasitic phase-specific protein PSP-1</fullName>
    </submittedName>
</protein>
<dbReference type="AlphaFoldDB" id="A0AAE0IDS3"/>
<dbReference type="EMBL" id="JAUEPO010000004">
    <property type="protein sequence ID" value="KAK3323323.1"/>
    <property type="molecule type" value="Genomic_DNA"/>
</dbReference>
<gene>
    <name evidence="6" type="ORF">B0T19DRAFT_201498</name>
</gene>
<keyword evidence="2 5" id="KW-0812">Transmembrane</keyword>
<keyword evidence="4 5" id="KW-0472">Membrane</keyword>
<evidence type="ECO:0000256" key="3">
    <source>
        <dbReference type="ARBA" id="ARBA00022989"/>
    </source>
</evidence>
<comment type="caution">
    <text evidence="6">The sequence shown here is derived from an EMBL/GenBank/DDBJ whole genome shotgun (WGS) entry which is preliminary data.</text>
</comment>
<keyword evidence="3 5" id="KW-1133">Transmembrane helix</keyword>
<evidence type="ECO:0000256" key="5">
    <source>
        <dbReference type="SAM" id="Phobius"/>
    </source>
</evidence>
<feature type="transmembrane region" description="Helical" evidence="5">
    <location>
        <begin position="241"/>
        <end position="262"/>
    </location>
</feature>
<evidence type="ECO:0000256" key="1">
    <source>
        <dbReference type="ARBA" id="ARBA00004141"/>
    </source>
</evidence>